<name>A0A4Y9SV80_9BURK</name>
<dbReference type="OrthoDB" id="1523296at2"/>
<dbReference type="RefSeq" id="WP_135199967.1">
    <property type="nucleotide sequence ID" value="NZ_SPVG01000023.1"/>
</dbReference>
<evidence type="ECO:0000313" key="2">
    <source>
        <dbReference type="Proteomes" id="UP000297729"/>
    </source>
</evidence>
<keyword evidence="2" id="KW-1185">Reference proteome</keyword>
<dbReference type="AlphaFoldDB" id="A0A4Y9SV80"/>
<dbReference type="NCBIfam" id="TIGR03347">
    <property type="entry name" value="VI_chp_1"/>
    <property type="match status" value="1"/>
</dbReference>
<sequence length="348" mass="38631">MQTDDRRPAASVMARLLDAPYRFQLIPTVRLLLQWLSRHGVPRSRAWEYVLRFHNSTCLNFPPSEIEGIQLTGVNDWQQVPSVLRAQGSVRIDITPRLIGLLGVNGTLPWSYTERIVAHAYREKTVAARAFIDVLSQRMVALYCQAWERHRLEHAAAMDGTDRQLELLLSLAGTPRQALADRLIPADAAAHYAGLLRTRPISASALANIVQGYFNVPVQVRQFVGGWDHIPAPLRSTLGPGGPTLGYGAALGVRMWRQDRRLRLLVGPLDADALERFLPRGDASRTLAHLLTLLSVPGLIYELQVLLAPDCVTPLKLGARKRLGWDSFLLAGPQSKPAKTLCYQLDPA</sequence>
<protein>
    <submittedName>
        <fullName evidence="1">Type VI secretion system baseplate subunit TssG</fullName>
    </submittedName>
</protein>
<organism evidence="1 2">
    <name type="scientific">Duganella callida</name>
    <dbReference type="NCBI Taxonomy" id="2561932"/>
    <lineage>
        <taxon>Bacteria</taxon>
        <taxon>Pseudomonadati</taxon>
        <taxon>Pseudomonadota</taxon>
        <taxon>Betaproteobacteria</taxon>
        <taxon>Burkholderiales</taxon>
        <taxon>Oxalobacteraceae</taxon>
        <taxon>Telluria group</taxon>
        <taxon>Duganella</taxon>
    </lineage>
</organism>
<dbReference type="InterPro" id="IPR010732">
    <property type="entry name" value="T6SS_TssG-like"/>
</dbReference>
<dbReference type="PANTHER" id="PTHR35564">
    <property type="match status" value="1"/>
</dbReference>
<dbReference type="Proteomes" id="UP000297729">
    <property type="component" value="Unassembled WGS sequence"/>
</dbReference>
<comment type="caution">
    <text evidence="1">The sequence shown here is derived from an EMBL/GenBank/DDBJ whole genome shotgun (WGS) entry which is preliminary data.</text>
</comment>
<dbReference type="Pfam" id="PF06996">
    <property type="entry name" value="T6SS_TssG"/>
    <property type="match status" value="1"/>
</dbReference>
<reference evidence="1 2" key="1">
    <citation type="submission" date="2019-03" db="EMBL/GenBank/DDBJ databases">
        <title>Draft Genome Sequence of Duganella callidus sp. nov., a Novel Duganella Species Isolated from Cultivated Soil.</title>
        <authorList>
            <person name="Raths R."/>
            <person name="Peta V."/>
            <person name="Bucking H."/>
        </authorList>
    </citation>
    <scope>NUCLEOTIDE SEQUENCE [LARGE SCALE GENOMIC DNA]</scope>
    <source>
        <strain evidence="1 2">DN04</strain>
    </source>
</reference>
<proteinExistence type="predicted"/>
<dbReference type="PANTHER" id="PTHR35564:SF4">
    <property type="entry name" value="CYTOPLASMIC PROTEIN"/>
    <property type="match status" value="1"/>
</dbReference>
<gene>
    <name evidence="1" type="primary">tssG</name>
    <name evidence="1" type="ORF">E4L98_02385</name>
</gene>
<evidence type="ECO:0000313" key="1">
    <source>
        <dbReference type="EMBL" id="TFW30375.1"/>
    </source>
</evidence>
<accession>A0A4Y9SV80</accession>
<dbReference type="EMBL" id="SPVG01000023">
    <property type="protein sequence ID" value="TFW30375.1"/>
    <property type="molecule type" value="Genomic_DNA"/>
</dbReference>